<gene>
    <name evidence="2" type="ORF">HCX48_00460</name>
</gene>
<reference evidence="3" key="1">
    <citation type="submission" date="2020-03" db="EMBL/GenBank/DDBJ databases">
        <title>Whole-genome sequence of the purple nonsulfur bacterium Rhodocyclus tenuis DSM112.</title>
        <authorList>
            <person name="Kyndt J.A."/>
            <person name="Meyer T.E."/>
        </authorList>
    </citation>
    <scope>NUCLEOTIDE SEQUENCE [LARGE SCALE GENOMIC DNA]</scope>
    <source>
        <strain evidence="3">DSM 112</strain>
    </source>
</reference>
<comment type="caution">
    <text evidence="2">The sequence shown here is derived from an EMBL/GenBank/DDBJ whole genome shotgun (WGS) entry which is preliminary data.</text>
</comment>
<dbReference type="Proteomes" id="UP000720344">
    <property type="component" value="Unassembled WGS sequence"/>
</dbReference>
<keyword evidence="3" id="KW-1185">Reference proteome</keyword>
<proteinExistence type="predicted"/>
<organism evidence="2 3">
    <name type="scientific">Rhodocyclus gracilis</name>
    <dbReference type="NCBI Taxonomy" id="2929842"/>
    <lineage>
        <taxon>Bacteria</taxon>
        <taxon>Pseudomonadati</taxon>
        <taxon>Pseudomonadota</taxon>
        <taxon>Betaproteobacteria</taxon>
        <taxon>Rhodocyclales</taxon>
        <taxon>Rhodocyclaceae</taxon>
        <taxon>Rhodocyclus</taxon>
    </lineage>
</organism>
<protein>
    <recommendedName>
        <fullName evidence="1">Bacteriophage Mu GpT domain-containing protein</fullName>
    </recommendedName>
</protein>
<evidence type="ECO:0000313" key="3">
    <source>
        <dbReference type="Proteomes" id="UP000720344"/>
    </source>
</evidence>
<sequence>MAALTQAQIDNLKTTLIARWNAGLAISKEDWKLIAKLVTSNGASNTYAWLTQFPAFREWVGARSHKAVAERAYQVINRKFESTIDVDVDDIDVDNIGQYGTLAESAGQSAIDLKNDLVFQALAAGFASECYDGQYFFDTDHPTFANEDGTGAVTSVSNMQAGTGAPWILLCTKRAAAPIYLQERYKPKFDMITSVQSDRNFDYDKVSFGGKWRGNAAYGFWQCAFGSKAALTAANFEAAYDAMGNFKGDGQRKLGILADTLVVGLANRAAAEAILLKQTLAGGESNTNYKRVELIVTPWL</sequence>
<feature type="domain" description="Bacteriophage Mu GpT" evidence="1">
    <location>
        <begin position="10"/>
        <end position="300"/>
    </location>
</feature>
<dbReference type="Pfam" id="PF10124">
    <property type="entry name" value="Mu-like_gpT"/>
    <property type="match status" value="1"/>
</dbReference>
<dbReference type="RefSeq" id="WP_167680550.1">
    <property type="nucleotide sequence ID" value="NZ_JAATWB010000001.1"/>
</dbReference>
<dbReference type="EMBL" id="JAATWB010000001">
    <property type="protein sequence ID" value="NJA87699.1"/>
    <property type="molecule type" value="Genomic_DNA"/>
</dbReference>
<name>A0ABX0WDU9_9RHOO</name>
<evidence type="ECO:0000259" key="1">
    <source>
        <dbReference type="Pfam" id="PF10124"/>
    </source>
</evidence>
<dbReference type="InterPro" id="IPR018774">
    <property type="entry name" value="Phage_Mu_GpT"/>
</dbReference>
<accession>A0ABX0WDU9</accession>
<evidence type="ECO:0000313" key="2">
    <source>
        <dbReference type="EMBL" id="NJA87699.1"/>
    </source>
</evidence>